<dbReference type="SMART" id="SM00530">
    <property type="entry name" value="HTH_XRE"/>
    <property type="match status" value="1"/>
</dbReference>
<dbReference type="InterPro" id="IPR001387">
    <property type="entry name" value="Cro/C1-type_HTH"/>
</dbReference>
<proteinExistence type="predicted"/>
<evidence type="ECO:0000313" key="5">
    <source>
        <dbReference type="EMBL" id="PZQ19262.1"/>
    </source>
</evidence>
<dbReference type="PROSITE" id="PS50943">
    <property type="entry name" value="HTH_CROC1"/>
    <property type="match status" value="1"/>
</dbReference>
<dbReference type="GO" id="GO:0003700">
    <property type="term" value="F:DNA-binding transcription factor activity"/>
    <property type="evidence" value="ECO:0007669"/>
    <property type="project" value="TreeGrafter"/>
</dbReference>
<keyword evidence="2" id="KW-0238">DNA-binding</keyword>
<reference evidence="5 6" key="1">
    <citation type="submission" date="2017-08" db="EMBL/GenBank/DDBJ databases">
        <title>Infants hospitalized years apart are colonized by the same room-sourced microbial strains.</title>
        <authorList>
            <person name="Brooks B."/>
            <person name="Olm M.R."/>
            <person name="Firek B.A."/>
            <person name="Baker R."/>
            <person name="Thomas B.C."/>
            <person name="Morowitz M.J."/>
            <person name="Banfield J.F."/>
        </authorList>
    </citation>
    <scope>NUCLEOTIDE SEQUENCE [LARGE SCALE GENOMIC DNA]</scope>
    <source>
        <strain evidence="5">S2_005_003_R2_43</strain>
    </source>
</reference>
<dbReference type="AlphaFoldDB" id="A0A2W5KQ80"/>
<dbReference type="GO" id="GO:0005829">
    <property type="term" value="C:cytosol"/>
    <property type="evidence" value="ECO:0007669"/>
    <property type="project" value="TreeGrafter"/>
</dbReference>
<dbReference type="PANTHER" id="PTHR46797">
    <property type="entry name" value="HTH-TYPE TRANSCRIPTIONAL REGULATOR"/>
    <property type="match status" value="1"/>
</dbReference>
<gene>
    <name evidence="5" type="ORF">DI565_02490</name>
</gene>
<accession>A0A2W5KQ80</accession>
<dbReference type="GO" id="GO:0003677">
    <property type="term" value="F:DNA binding"/>
    <property type="evidence" value="ECO:0007669"/>
    <property type="project" value="UniProtKB-KW"/>
</dbReference>
<feature type="domain" description="HTH cro/C1-type" evidence="4">
    <location>
        <begin position="9"/>
        <end position="64"/>
    </location>
</feature>
<dbReference type="Proteomes" id="UP000249577">
    <property type="component" value="Unassembled WGS sequence"/>
</dbReference>
<organism evidence="5 6">
    <name type="scientific">Ancylobacter novellus</name>
    <name type="common">Thiobacillus novellus</name>
    <dbReference type="NCBI Taxonomy" id="921"/>
    <lineage>
        <taxon>Bacteria</taxon>
        <taxon>Pseudomonadati</taxon>
        <taxon>Pseudomonadota</taxon>
        <taxon>Alphaproteobacteria</taxon>
        <taxon>Hyphomicrobiales</taxon>
        <taxon>Xanthobacteraceae</taxon>
        <taxon>Ancylobacter</taxon>
    </lineage>
</organism>
<evidence type="ECO:0000313" key="6">
    <source>
        <dbReference type="Proteomes" id="UP000249577"/>
    </source>
</evidence>
<keyword evidence="3" id="KW-0804">Transcription</keyword>
<dbReference type="EMBL" id="QFPN01000001">
    <property type="protein sequence ID" value="PZQ19262.1"/>
    <property type="molecule type" value="Genomic_DNA"/>
</dbReference>
<dbReference type="InterPro" id="IPR010982">
    <property type="entry name" value="Lambda_DNA-bd_dom_sf"/>
</dbReference>
<keyword evidence="1" id="KW-0805">Transcription regulation</keyword>
<evidence type="ECO:0000256" key="1">
    <source>
        <dbReference type="ARBA" id="ARBA00023015"/>
    </source>
</evidence>
<comment type="caution">
    <text evidence="5">The sequence shown here is derived from an EMBL/GenBank/DDBJ whole genome shotgun (WGS) entry which is preliminary data.</text>
</comment>
<dbReference type="Gene3D" id="1.10.260.40">
    <property type="entry name" value="lambda repressor-like DNA-binding domains"/>
    <property type="match status" value="1"/>
</dbReference>
<dbReference type="InterPro" id="IPR050807">
    <property type="entry name" value="TransReg_Diox_bact_type"/>
</dbReference>
<name>A0A2W5KQ80_ANCNO</name>
<evidence type="ECO:0000259" key="4">
    <source>
        <dbReference type="PROSITE" id="PS50943"/>
    </source>
</evidence>
<dbReference type="SUPFAM" id="SSF47413">
    <property type="entry name" value="lambda repressor-like DNA-binding domains"/>
    <property type="match status" value="1"/>
</dbReference>
<dbReference type="CDD" id="cd00093">
    <property type="entry name" value="HTH_XRE"/>
    <property type="match status" value="1"/>
</dbReference>
<evidence type="ECO:0000256" key="2">
    <source>
        <dbReference type="ARBA" id="ARBA00023125"/>
    </source>
</evidence>
<sequence>MRDALSSNIRALRRQRGISQDELAFRAGMHRTYLSDIERTARNVTLDVVERLAAALSVEPWRLLKPGEMDADGGR</sequence>
<dbReference type="Pfam" id="PF01381">
    <property type="entry name" value="HTH_3"/>
    <property type="match status" value="1"/>
</dbReference>
<protein>
    <submittedName>
        <fullName evidence="5">XRE family transcriptional regulator</fullName>
    </submittedName>
</protein>
<dbReference type="PANTHER" id="PTHR46797:SF23">
    <property type="entry name" value="HTH-TYPE TRANSCRIPTIONAL REGULATOR SUTR"/>
    <property type="match status" value="1"/>
</dbReference>
<evidence type="ECO:0000256" key="3">
    <source>
        <dbReference type="ARBA" id="ARBA00023163"/>
    </source>
</evidence>